<dbReference type="AlphaFoldDB" id="A0A4S1WGS0"/>
<evidence type="ECO:0000313" key="4">
    <source>
        <dbReference type="Proteomes" id="UP000309848"/>
    </source>
</evidence>
<gene>
    <name evidence="3" type="ORF">E5A74_10655</name>
</gene>
<evidence type="ECO:0000256" key="1">
    <source>
        <dbReference type="SAM" id="Phobius"/>
    </source>
</evidence>
<keyword evidence="1" id="KW-0812">Transmembrane</keyword>
<dbReference type="PANTHER" id="PTHR36535">
    <property type="entry name" value="YALI0E30327P"/>
    <property type="match status" value="1"/>
</dbReference>
<dbReference type="EMBL" id="SRXU01000004">
    <property type="protein sequence ID" value="TGX42304.1"/>
    <property type="molecule type" value="Genomic_DNA"/>
</dbReference>
<keyword evidence="1" id="KW-0472">Membrane</keyword>
<proteinExistence type="predicted"/>
<dbReference type="RefSeq" id="WP_135984671.1">
    <property type="nucleotide sequence ID" value="NZ_JAASQM010000004.1"/>
</dbReference>
<keyword evidence="1" id="KW-1133">Transmembrane helix</keyword>
<feature type="chain" id="PRO_5020272944" evidence="2">
    <location>
        <begin position="17"/>
        <end position="143"/>
    </location>
</feature>
<accession>A0A4S1WGS0</accession>
<name>A0A4S1WGS0_9SPHN</name>
<organism evidence="3 4">
    <name type="scientific">Sphingomonas naasensis</name>
    <dbReference type="NCBI Taxonomy" id="1344951"/>
    <lineage>
        <taxon>Bacteria</taxon>
        <taxon>Pseudomonadati</taxon>
        <taxon>Pseudomonadota</taxon>
        <taxon>Alphaproteobacteria</taxon>
        <taxon>Sphingomonadales</taxon>
        <taxon>Sphingomonadaceae</taxon>
        <taxon>Sphingomonas</taxon>
    </lineage>
</organism>
<dbReference type="InterPro" id="IPR013901">
    <property type="entry name" value="Anthrone_oxy"/>
</dbReference>
<evidence type="ECO:0000313" key="3">
    <source>
        <dbReference type="EMBL" id="TGX42304.1"/>
    </source>
</evidence>
<sequence>MLALAALMCAALFAGAAFYVSFAEHPARMKLDDRAALAQWKPSYDRAALLQASLALLGGVLGAAAWFRWQSNWFWLAGGIVLLLNIPYTLLVIWRTNGALKATPPDAAGPASRALLIRWGQLHWVRTLLGLAATALIARGLLP</sequence>
<dbReference type="OrthoDB" id="7473921at2"/>
<feature type="signal peptide" evidence="2">
    <location>
        <begin position="1"/>
        <end position="16"/>
    </location>
</feature>
<keyword evidence="2" id="KW-0732">Signal</keyword>
<reference evidence="3 4" key="1">
    <citation type="submission" date="2019-04" db="EMBL/GenBank/DDBJ databases">
        <title>Sphingomonas psychrotolerans sp. nov., isolated from soil in the Tianshan Mountains, Xinjiang, China.</title>
        <authorList>
            <person name="Luo Y."/>
            <person name="Sheng H."/>
        </authorList>
    </citation>
    <scope>NUCLEOTIDE SEQUENCE [LARGE SCALE GENOMIC DNA]</scope>
    <source>
        <strain evidence="3 4">KIS18-15</strain>
    </source>
</reference>
<dbReference type="PANTHER" id="PTHR36535:SF1">
    <property type="entry name" value="DUF1772 DOMAIN-CONTAINING PROTEIN"/>
    <property type="match status" value="1"/>
</dbReference>
<feature type="transmembrane region" description="Helical" evidence="1">
    <location>
        <begin position="47"/>
        <end position="67"/>
    </location>
</feature>
<feature type="transmembrane region" description="Helical" evidence="1">
    <location>
        <begin position="74"/>
        <end position="94"/>
    </location>
</feature>
<dbReference type="Pfam" id="PF08592">
    <property type="entry name" value="Anthrone_oxy"/>
    <property type="match status" value="1"/>
</dbReference>
<dbReference type="Proteomes" id="UP000309848">
    <property type="component" value="Unassembled WGS sequence"/>
</dbReference>
<evidence type="ECO:0000256" key="2">
    <source>
        <dbReference type="SAM" id="SignalP"/>
    </source>
</evidence>
<keyword evidence="4" id="KW-1185">Reference proteome</keyword>
<protein>
    <submittedName>
        <fullName evidence="3">DUF1772 domain-containing protein</fullName>
    </submittedName>
</protein>
<comment type="caution">
    <text evidence="3">The sequence shown here is derived from an EMBL/GenBank/DDBJ whole genome shotgun (WGS) entry which is preliminary data.</text>
</comment>